<protein>
    <submittedName>
        <fullName evidence="2">Uncharacterized protein</fullName>
    </submittedName>
</protein>
<sequence>MKLEIKNSMISPAIKLLYDLKLKGKQSRHRTKFIKQLQGKMKELHTQELDLIKEYAGDDGDGGPKKREDGSFAIRPEDESAFRKEQDELFEEPFVIDGGDNYVTLETVKDIVLEYDEEVSGDTAVAYDYLCEAFENMKD</sequence>
<organism evidence="2 3">
    <name type="scientific">Terribacillus aidingensis</name>
    <dbReference type="NCBI Taxonomy" id="586416"/>
    <lineage>
        <taxon>Bacteria</taxon>
        <taxon>Bacillati</taxon>
        <taxon>Bacillota</taxon>
        <taxon>Bacilli</taxon>
        <taxon>Bacillales</taxon>
        <taxon>Bacillaceae</taxon>
        <taxon>Terribacillus</taxon>
    </lineage>
</organism>
<gene>
    <name evidence="2" type="ORF">SAMN05421503_2468</name>
</gene>
<feature type="region of interest" description="Disordered" evidence="1">
    <location>
        <begin position="55"/>
        <end position="77"/>
    </location>
</feature>
<evidence type="ECO:0000256" key="1">
    <source>
        <dbReference type="SAM" id="MobiDB-lite"/>
    </source>
</evidence>
<keyword evidence="3" id="KW-1185">Reference proteome</keyword>
<reference evidence="3" key="1">
    <citation type="submission" date="2017-09" db="EMBL/GenBank/DDBJ databases">
        <authorList>
            <person name="Varghese N."/>
            <person name="Submissions S."/>
        </authorList>
    </citation>
    <scope>NUCLEOTIDE SEQUENCE [LARGE SCALE GENOMIC DNA]</scope>
    <source>
        <strain evidence="3">CGMCC 1.8913</strain>
    </source>
</reference>
<dbReference type="AlphaFoldDB" id="A0A285P312"/>
<evidence type="ECO:0000313" key="2">
    <source>
        <dbReference type="EMBL" id="SNZ14546.1"/>
    </source>
</evidence>
<proteinExistence type="predicted"/>
<dbReference type="RefSeq" id="WP_097042538.1">
    <property type="nucleotide sequence ID" value="NZ_OBEK01000003.1"/>
</dbReference>
<name>A0A285P312_9BACI</name>
<dbReference type="EMBL" id="OBEK01000003">
    <property type="protein sequence ID" value="SNZ14546.1"/>
    <property type="molecule type" value="Genomic_DNA"/>
</dbReference>
<accession>A0A285P312</accession>
<dbReference type="Pfam" id="PF07761">
    <property type="entry name" value="DUF1617"/>
    <property type="match status" value="1"/>
</dbReference>
<dbReference type="Proteomes" id="UP000219356">
    <property type="component" value="Unassembled WGS sequence"/>
</dbReference>
<dbReference type="OrthoDB" id="2194466at2"/>
<dbReference type="InterPro" id="IPR011675">
    <property type="entry name" value="DUF1617"/>
</dbReference>
<evidence type="ECO:0000313" key="3">
    <source>
        <dbReference type="Proteomes" id="UP000219356"/>
    </source>
</evidence>